<sequence length="136" mass="15529">MEDVDEDDAALPEPEPEPEPETFYGSADEFVREFLVVTYRREVSPKGDYRWDGRWWMHPEAVARIDALWRTWEHFRNDGATGMSVWWRDHADHHMGVLMSPAGPFGKSSGTTDPGEPLPYIAPPPGLFVDVRMITG</sequence>
<protein>
    <submittedName>
        <fullName evidence="2">DUF4913 domain-containing protein</fullName>
    </submittedName>
</protein>
<proteinExistence type="predicted"/>
<feature type="region of interest" description="Disordered" evidence="1">
    <location>
        <begin position="1"/>
        <end position="25"/>
    </location>
</feature>
<evidence type="ECO:0000313" key="2">
    <source>
        <dbReference type="EMBL" id="MDM7886583.1"/>
    </source>
</evidence>
<dbReference type="RefSeq" id="WP_289459928.1">
    <property type="nucleotide sequence ID" value="NZ_JAUCML010000013.1"/>
</dbReference>
<feature type="compositionally biased region" description="Acidic residues" evidence="1">
    <location>
        <begin position="1"/>
        <end position="20"/>
    </location>
</feature>
<name>A0ABT7TAG6_9MICO</name>
<dbReference type="EMBL" id="JAUCML010000013">
    <property type="protein sequence ID" value="MDM7886583.1"/>
    <property type="molecule type" value="Genomic_DNA"/>
</dbReference>
<reference evidence="2 3" key="1">
    <citation type="submission" date="2023-06" db="EMBL/GenBank/DDBJ databases">
        <authorList>
            <person name="Feng G."/>
            <person name="Li J."/>
            <person name="Zhu H."/>
        </authorList>
    </citation>
    <scope>NUCLEOTIDE SEQUENCE [LARGE SCALE GENOMIC DNA]</scope>
    <source>
        <strain evidence="2 3">RHCKG23</strain>
    </source>
</reference>
<gene>
    <name evidence="2" type="ORF">QUG92_15840</name>
</gene>
<evidence type="ECO:0000256" key="1">
    <source>
        <dbReference type="SAM" id="MobiDB-lite"/>
    </source>
</evidence>
<dbReference type="InterPro" id="IPR032584">
    <property type="entry name" value="DUF4913"/>
</dbReference>
<keyword evidence="3" id="KW-1185">Reference proteome</keyword>
<organism evidence="2 3">
    <name type="scientific">Curtobacterium citri</name>
    <dbReference type="NCBI Taxonomy" id="3055139"/>
    <lineage>
        <taxon>Bacteria</taxon>
        <taxon>Bacillati</taxon>
        <taxon>Actinomycetota</taxon>
        <taxon>Actinomycetes</taxon>
        <taxon>Micrococcales</taxon>
        <taxon>Microbacteriaceae</taxon>
        <taxon>Curtobacterium</taxon>
    </lineage>
</organism>
<dbReference type="Proteomes" id="UP001237823">
    <property type="component" value="Unassembled WGS sequence"/>
</dbReference>
<accession>A0ABT7TAG6</accession>
<evidence type="ECO:0000313" key="3">
    <source>
        <dbReference type="Proteomes" id="UP001237823"/>
    </source>
</evidence>
<dbReference type="Pfam" id="PF16259">
    <property type="entry name" value="DUF4913"/>
    <property type="match status" value="1"/>
</dbReference>
<comment type="caution">
    <text evidence="2">The sequence shown here is derived from an EMBL/GenBank/DDBJ whole genome shotgun (WGS) entry which is preliminary data.</text>
</comment>